<keyword evidence="2" id="KW-1185">Reference proteome</keyword>
<evidence type="ECO:0000313" key="2">
    <source>
        <dbReference type="Proteomes" id="UP001642360"/>
    </source>
</evidence>
<dbReference type="EMBL" id="CAUOFW020003525">
    <property type="protein sequence ID" value="CAK9160462.1"/>
    <property type="molecule type" value="Genomic_DNA"/>
</dbReference>
<dbReference type="InterPro" id="IPR047136">
    <property type="entry name" value="PurB_bact"/>
</dbReference>
<comment type="caution">
    <text evidence="1">The sequence shown here is derived from an EMBL/GenBank/DDBJ whole genome shotgun (WGS) entry which is preliminary data.</text>
</comment>
<protein>
    <submittedName>
        <fullName evidence="1">Uncharacterized protein</fullName>
    </submittedName>
</protein>
<gene>
    <name evidence="1" type="ORF">ILEXP_LOCUS29227</name>
</gene>
<dbReference type="PANTHER" id="PTHR43411">
    <property type="entry name" value="ADENYLOSUCCINATE LYASE"/>
    <property type="match status" value="1"/>
</dbReference>
<evidence type="ECO:0000313" key="1">
    <source>
        <dbReference type="EMBL" id="CAK9160462.1"/>
    </source>
</evidence>
<dbReference type="AlphaFoldDB" id="A0ABC8STC8"/>
<dbReference type="Proteomes" id="UP001642360">
    <property type="component" value="Unassembled WGS sequence"/>
</dbReference>
<dbReference type="PANTHER" id="PTHR43411:SF1">
    <property type="entry name" value="ADENYLOSUCCINATE LYASE"/>
    <property type="match status" value="1"/>
</dbReference>
<reference evidence="1 2" key="1">
    <citation type="submission" date="2024-02" db="EMBL/GenBank/DDBJ databases">
        <authorList>
            <person name="Vignale AGUSTIN F."/>
            <person name="Sosa J E."/>
            <person name="Modenutti C."/>
        </authorList>
    </citation>
    <scope>NUCLEOTIDE SEQUENCE [LARGE SCALE GENOMIC DNA]</scope>
</reference>
<dbReference type="InterPro" id="IPR024083">
    <property type="entry name" value="Fumarase/histidase_N"/>
</dbReference>
<sequence>MKLCQIKWLLKLLQIPEVTEIPSFSKEAQSYLQGLIEGFGMSDVLEVKKIETVTNHDFTHRITAKLFTLKGGVEFVELNSLVADRCRWSLMVVEADGA</sequence>
<organism evidence="1 2">
    <name type="scientific">Ilex paraguariensis</name>
    <name type="common">yerba mate</name>
    <dbReference type="NCBI Taxonomy" id="185542"/>
    <lineage>
        <taxon>Eukaryota</taxon>
        <taxon>Viridiplantae</taxon>
        <taxon>Streptophyta</taxon>
        <taxon>Embryophyta</taxon>
        <taxon>Tracheophyta</taxon>
        <taxon>Spermatophyta</taxon>
        <taxon>Magnoliopsida</taxon>
        <taxon>eudicotyledons</taxon>
        <taxon>Gunneridae</taxon>
        <taxon>Pentapetalae</taxon>
        <taxon>asterids</taxon>
        <taxon>campanulids</taxon>
        <taxon>Aquifoliales</taxon>
        <taxon>Aquifoliaceae</taxon>
        <taxon>Ilex</taxon>
    </lineage>
</organism>
<dbReference type="Gene3D" id="1.10.275.10">
    <property type="entry name" value="Fumarase/aspartase (N-terminal domain)"/>
    <property type="match status" value="1"/>
</dbReference>
<proteinExistence type="predicted"/>
<accession>A0ABC8STC8</accession>
<name>A0ABC8STC8_9AQUA</name>